<evidence type="ECO:0008006" key="4">
    <source>
        <dbReference type="Google" id="ProtNLM"/>
    </source>
</evidence>
<evidence type="ECO:0000313" key="3">
    <source>
        <dbReference type="Proteomes" id="UP001059844"/>
    </source>
</evidence>
<keyword evidence="1" id="KW-1133">Transmembrane helix</keyword>
<dbReference type="PANTHER" id="PTHR37947:SF1">
    <property type="entry name" value="BLL2462 PROTEIN"/>
    <property type="match status" value="1"/>
</dbReference>
<proteinExistence type="predicted"/>
<keyword evidence="1" id="KW-0472">Membrane</keyword>
<feature type="transmembrane region" description="Helical" evidence="1">
    <location>
        <begin position="34"/>
        <end position="54"/>
    </location>
</feature>
<protein>
    <recommendedName>
        <fullName evidence="4">VWA domain-containing protein</fullName>
    </recommendedName>
</protein>
<accession>A0ABY5IT39</accession>
<evidence type="ECO:0000313" key="2">
    <source>
        <dbReference type="EMBL" id="UUC44631.1"/>
    </source>
</evidence>
<evidence type="ECO:0000256" key="1">
    <source>
        <dbReference type="SAM" id="Phobius"/>
    </source>
</evidence>
<feature type="transmembrane region" description="Helical" evidence="1">
    <location>
        <begin position="6"/>
        <end position="25"/>
    </location>
</feature>
<dbReference type="Proteomes" id="UP001059844">
    <property type="component" value="Chromosome"/>
</dbReference>
<dbReference type="EMBL" id="CP101751">
    <property type="protein sequence ID" value="UUC44631.1"/>
    <property type="molecule type" value="Genomic_DNA"/>
</dbReference>
<reference evidence="2" key="1">
    <citation type="submission" date="2022-07" db="EMBL/GenBank/DDBJ databases">
        <title>Isolation, identification, and degradation of a PFOSA degrading strain from sewage treatment plant.</title>
        <authorList>
            <person name="Zhang L."/>
            <person name="Huo Y."/>
        </authorList>
    </citation>
    <scope>NUCLEOTIDE SEQUENCE</scope>
    <source>
        <strain evidence="2">C1</strain>
    </source>
</reference>
<dbReference type="PANTHER" id="PTHR37947">
    <property type="entry name" value="BLL2462 PROTEIN"/>
    <property type="match status" value="1"/>
</dbReference>
<gene>
    <name evidence="2" type="ORF">NOX80_13440</name>
</gene>
<sequence length="675" mass="76441">MTVSTIVLLILAAVIAFGLAFYQYLYKVGNRSKIYLFLTFLRFLTILSILVLLINPVISRKTYQDIKTPLPIIVDNSQSIKELKQENPALTLSQKIATNSALKEKYDVQLYSFDAGFNTGKQPDFSGKQTHIDLVAQNLKQFYRNQNYPVVLLTDGNQTIGNDYVFSFQQNTTVYPLILGDTTTFLDLKINQLNVNKYAFLKNKFPVEVFLQYSGTKNVSAVFSIQQGNGTVYKQNVNFGPNKKAQSVSILLNADKVGVQTYKAVITSAENEKNKYNNTKNFAVEVIDQRSEIALVASLNHPDLGAIKRAVESNQQRKVTIVNPNEISNLNDYNVLVLYQPNADFKKLLEQNKNAQLNSWIITGLQTDFNLLNQYQSAVQFRVGSQKEDFLADFNPQFNAFALDNIGFEQMPPLQNPFGTITVTGNANVLLQSRIRNIKSGNPLMVFAENGAKRSAYLFGENIWKWRVESHLKTKSFEQFDIFIDKTIQFLASNALKKSLVVQHESFYNSGETIEITAQYFNKNYEFDENARLTIQVKNKATNAVKNYDFLKGNSEYKVNLDGLAAGQYSFVVKENESKTSYSGNFEVLDFEIEKQFVNPDVARLTQLAANTNGKMYHPNQVDALIKALAENPQYIPVQKAVITQSPLIDWKGLLIILIVSLALEWFIRKYNGLL</sequence>
<keyword evidence="3" id="KW-1185">Reference proteome</keyword>
<name>A0ABY5IT39_9FLAO</name>
<dbReference type="RefSeq" id="WP_256550310.1">
    <property type="nucleotide sequence ID" value="NZ_CP101751.1"/>
</dbReference>
<organism evidence="2 3">
    <name type="scientific">Flavobacterium cerinum</name>
    <dbReference type="NCBI Taxonomy" id="2502784"/>
    <lineage>
        <taxon>Bacteria</taxon>
        <taxon>Pseudomonadati</taxon>
        <taxon>Bacteroidota</taxon>
        <taxon>Flavobacteriia</taxon>
        <taxon>Flavobacteriales</taxon>
        <taxon>Flavobacteriaceae</taxon>
        <taxon>Flavobacterium</taxon>
    </lineage>
</organism>
<keyword evidence="1" id="KW-0812">Transmembrane</keyword>